<dbReference type="RefSeq" id="WP_128445497.1">
    <property type="nucleotide sequence ID" value="NZ_SBIP01000006.1"/>
</dbReference>
<proteinExistence type="predicted"/>
<sequence>MQDISPEISGSMFHWISSVKGPRMELPQDCSSIDDLNALREQFDFGYTIMKHAVWRDIGSFTFAGLRVPAVLRDAKTTSDMSQVAYSPLEVVVFQEHLHDRITMLAKNNRMLREIWTFNERSRCFREFELTSTKTASEAIVQTADIVAALRAGSEPMVIDALNSNLASRLNRLDLILSYLVVAQTRP</sequence>
<dbReference type="EMBL" id="SBIP01000006">
    <property type="protein sequence ID" value="RWX74836.1"/>
    <property type="molecule type" value="Genomic_DNA"/>
</dbReference>
<name>A0A444LBJ7_9HYPH</name>
<dbReference type="GO" id="GO:0003677">
    <property type="term" value="F:DNA binding"/>
    <property type="evidence" value="ECO:0007669"/>
    <property type="project" value="UniProtKB-KW"/>
</dbReference>
<dbReference type="Gene3D" id="1.20.120.530">
    <property type="entry name" value="GntR ligand-binding domain-like"/>
    <property type="match status" value="1"/>
</dbReference>
<reference evidence="4 5" key="1">
    <citation type="submission" date="2019-01" db="EMBL/GenBank/DDBJ databases">
        <title>The draft genome of Rhizobium sp. 24NR.</title>
        <authorList>
            <person name="Liu L."/>
            <person name="Liang L."/>
            <person name="Shi S."/>
            <person name="Xu L."/>
            <person name="Wang X."/>
            <person name="Li L."/>
            <person name="Zhang X."/>
        </authorList>
    </citation>
    <scope>NUCLEOTIDE SEQUENCE [LARGE SCALE GENOMIC DNA]</scope>
    <source>
        <strain evidence="4 5">24NR</strain>
    </source>
</reference>
<protein>
    <submittedName>
        <fullName evidence="4">Uncharacterized protein</fullName>
    </submittedName>
</protein>
<evidence type="ECO:0000313" key="4">
    <source>
        <dbReference type="EMBL" id="RWX74836.1"/>
    </source>
</evidence>
<keyword evidence="5" id="KW-1185">Reference proteome</keyword>
<gene>
    <name evidence="4" type="ORF">EPK99_23360</name>
</gene>
<dbReference type="Proteomes" id="UP000287687">
    <property type="component" value="Unassembled WGS sequence"/>
</dbReference>
<keyword evidence="2" id="KW-0238">DNA-binding</keyword>
<organism evidence="4 5">
    <name type="scientific">Neorhizobium lilium</name>
    <dbReference type="NCBI Taxonomy" id="2503024"/>
    <lineage>
        <taxon>Bacteria</taxon>
        <taxon>Pseudomonadati</taxon>
        <taxon>Pseudomonadota</taxon>
        <taxon>Alphaproteobacteria</taxon>
        <taxon>Hyphomicrobiales</taxon>
        <taxon>Rhizobiaceae</taxon>
        <taxon>Rhizobium/Agrobacterium group</taxon>
        <taxon>Neorhizobium</taxon>
    </lineage>
</organism>
<evidence type="ECO:0000313" key="5">
    <source>
        <dbReference type="Proteomes" id="UP000287687"/>
    </source>
</evidence>
<accession>A0A444LBJ7</accession>
<dbReference type="InterPro" id="IPR008920">
    <property type="entry name" value="TF_FadR/GntR_C"/>
</dbReference>
<keyword evidence="3" id="KW-0804">Transcription</keyword>
<evidence type="ECO:0000256" key="1">
    <source>
        <dbReference type="ARBA" id="ARBA00023015"/>
    </source>
</evidence>
<comment type="caution">
    <text evidence="4">The sequence shown here is derived from an EMBL/GenBank/DDBJ whole genome shotgun (WGS) entry which is preliminary data.</text>
</comment>
<dbReference type="AlphaFoldDB" id="A0A444LBJ7"/>
<evidence type="ECO:0000256" key="3">
    <source>
        <dbReference type="ARBA" id="ARBA00023163"/>
    </source>
</evidence>
<keyword evidence="1" id="KW-0805">Transcription regulation</keyword>
<dbReference type="SUPFAM" id="SSF48008">
    <property type="entry name" value="GntR ligand-binding domain-like"/>
    <property type="match status" value="1"/>
</dbReference>
<evidence type="ECO:0000256" key="2">
    <source>
        <dbReference type="ARBA" id="ARBA00023125"/>
    </source>
</evidence>
<dbReference type="OrthoDB" id="8455573at2"/>